<organism evidence="8 9">
    <name type="scientific">Morella rubra</name>
    <name type="common">Chinese bayberry</name>
    <dbReference type="NCBI Taxonomy" id="262757"/>
    <lineage>
        <taxon>Eukaryota</taxon>
        <taxon>Viridiplantae</taxon>
        <taxon>Streptophyta</taxon>
        <taxon>Embryophyta</taxon>
        <taxon>Tracheophyta</taxon>
        <taxon>Spermatophyta</taxon>
        <taxon>Magnoliopsida</taxon>
        <taxon>eudicotyledons</taxon>
        <taxon>Gunneridae</taxon>
        <taxon>Pentapetalae</taxon>
        <taxon>rosids</taxon>
        <taxon>fabids</taxon>
        <taxon>Fagales</taxon>
        <taxon>Myricaceae</taxon>
        <taxon>Morella</taxon>
    </lineage>
</organism>
<feature type="transmembrane region" description="Helical" evidence="6">
    <location>
        <begin position="341"/>
        <end position="366"/>
    </location>
</feature>
<dbReference type="GO" id="GO:0016020">
    <property type="term" value="C:membrane"/>
    <property type="evidence" value="ECO:0007669"/>
    <property type="project" value="UniProtKB-SubCell"/>
</dbReference>
<reference evidence="8 9" key="1">
    <citation type="journal article" date="2019" name="Plant Biotechnol. J.">
        <title>The red bayberry genome and genetic basis of sex determination.</title>
        <authorList>
            <person name="Jia H.M."/>
            <person name="Jia H.J."/>
            <person name="Cai Q.L."/>
            <person name="Wang Y."/>
            <person name="Zhao H.B."/>
            <person name="Yang W.F."/>
            <person name="Wang G.Y."/>
            <person name="Li Y.H."/>
            <person name="Zhan D.L."/>
            <person name="Shen Y.T."/>
            <person name="Niu Q.F."/>
            <person name="Chang L."/>
            <person name="Qiu J."/>
            <person name="Zhao L."/>
            <person name="Xie H.B."/>
            <person name="Fu W.Y."/>
            <person name="Jin J."/>
            <person name="Li X.W."/>
            <person name="Jiao Y."/>
            <person name="Zhou C.C."/>
            <person name="Tu T."/>
            <person name="Chai C.Y."/>
            <person name="Gao J.L."/>
            <person name="Fan L.J."/>
            <person name="van de Weg E."/>
            <person name="Wang J.Y."/>
            <person name="Gao Z.S."/>
        </authorList>
    </citation>
    <scope>NUCLEOTIDE SEQUENCE [LARGE SCALE GENOMIC DNA]</scope>
    <source>
        <tissue evidence="8">Leaves</tissue>
    </source>
</reference>
<dbReference type="AlphaFoldDB" id="A0A6A1VBV4"/>
<dbReference type="Gene3D" id="1.10.3730.20">
    <property type="match status" value="1"/>
</dbReference>
<evidence type="ECO:0000313" key="8">
    <source>
        <dbReference type="EMBL" id="KAB1210161.1"/>
    </source>
</evidence>
<dbReference type="SUPFAM" id="SSF103481">
    <property type="entry name" value="Multidrug resistance efflux transporter EmrE"/>
    <property type="match status" value="1"/>
</dbReference>
<comment type="caution">
    <text evidence="8">The sequence shown here is derived from an EMBL/GenBank/DDBJ whole genome shotgun (WGS) entry which is preliminary data.</text>
</comment>
<comment type="similarity">
    <text evidence="2">Belongs to the drug/metabolite transporter (DMT) superfamily. Plant drug/metabolite exporter (P-DME) (TC 2.A.7.4) family.</text>
</comment>
<keyword evidence="9" id="KW-1185">Reference proteome</keyword>
<dbReference type="InterPro" id="IPR037185">
    <property type="entry name" value="EmrE-like"/>
</dbReference>
<feature type="transmembrane region" description="Helical" evidence="6">
    <location>
        <begin position="163"/>
        <end position="183"/>
    </location>
</feature>
<dbReference type="InterPro" id="IPR000620">
    <property type="entry name" value="EamA_dom"/>
</dbReference>
<feature type="transmembrane region" description="Helical" evidence="6">
    <location>
        <begin position="39"/>
        <end position="57"/>
    </location>
</feature>
<dbReference type="PANTHER" id="PTHR23051:SF0">
    <property type="entry name" value="SOLUTE CARRIER FAMILY 35 MEMBER F5"/>
    <property type="match status" value="1"/>
</dbReference>
<dbReference type="PANTHER" id="PTHR23051">
    <property type="entry name" value="SOLUTE CARRIER FAMILY 35, MEMBER F5"/>
    <property type="match status" value="1"/>
</dbReference>
<evidence type="ECO:0000313" key="9">
    <source>
        <dbReference type="Proteomes" id="UP000516437"/>
    </source>
</evidence>
<dbReference type="OrthoDB" id="1436450at2759"/>
<accession>A0A6A1VBV4</accession>
<feature type="domain" description="EamA" evidence="7">
    <location>
        <begin position="166"/>
        <end position="235"/>
    </location>
</feature>
<keyword evidence="4 6" id="KW-1133">Transmembrane helix</keyword>
<protein>
    <recommendedName>
        <fullName evidence="7">EamA domain-containing protein</fullName>
    </recommendedName>
</protein>
<feature type="transmembrane region" description="Helical" evidence="6">
    <location>
        <begin position="378"/>
        <end position="398"/>
    </location>
</feature>
<feature type="transmembrane region" description="Helical" evidence="6">
    <location>
        <begin position="289"/>
        <end position="310"/>
    </location>
</feature>
<evidence type="ECO:0000256" key="5">
    <source>
        <dbReference type="ARBA" id="ARBA00023136"/>
    </source>
</evidence>
<feature type="transmembrane region" description="Helical" evidence="6">
    <location>
        <begin position="249"/>
        <end position="269"/>
    </location>
</feature>
<name>A0A6A1VBV4_9ROSI</name>
<gene>
    <name evidence="8" type="ORF">CJ030_MR6G022649</name>
</gene>
<feature type="transmembrane region" description="Helical" evidence="6">
    <location>
        <begin position="219"/>
        <end position="237"/>
    </location>
</feature>
<dbReference type="Proteomes" id="UP000516437">
    <property type="component" value="Chromosome 6"/>
</dbReference>
<evidence type="ECO:0000259" key="7">
    <source>
        <dbReference type="Pfam" id="PF00892"/>
    </source>
</evidence>
<proteinExistence type="inferred from homology"/>
<dbReference type="EMBL" id="RXIC02000024">
    <property type="protein sequence ID" value="KAB1210161.1"/>
    <property type="molecule type" value="Genomic_DNA"/>
</dbReference>
<dbReference type="Pfam" id="PF00892">
    <property type="entry name" value="EamA"/>
    <property type="match status" value="1"/>
</dbReference>
<evidence type="ECO:0000256" key="1">
    <source>
        <dbReference type="ARBA" id="ARBA00004141"/>
    </source>
</evidence>
<feature type="transmembrane region" description="Helical" evidence="6">
    <location>
        <begin position="12"/>
        <end position="33"/>
    </location>
</feature>
<keyword evidence="3 6" id="KW-0812">Transmembrane</keyword>
<evidence type="ECO:0000256" key="3">
    <source>
        <dbReference type="ARBA" id="ARBA00022692"/>
    </source>
</evidence>
<evidence type="ECO:0000256" key="2">
    <source>
        <dbReference type="ARBA" id="ARBA00007635"/>
    </source>
</evidence>
<evidence type="ECO:0000256" key="4">
    <source>
        <dbReference type="ARBA" id="ARBA00022989"/>
    </source>
</evidence>
<feature type="transmembrane region" description="Helical" evidence="6">
    <location>
        <begin position="195"/>
        <end position="212"/>
    </location>
</feature>
<keyword evidence="5 6" id="KW-0472">Membrane</keyword>
<sequence length="444" mass="48080">MSSQVWRWVLGLIYIVAVASIWIAASFVVQSVVDEGVSPFLITYICNSLFVIYIPMVEIGRFLEDTYGGLWFWKNKKSSISQDLGESEQVVLLGESDLGATADGSTSSVLVEEGQIKQHGEGLDREAELVSHEHQTILPDEDNSNGKSGKQVDAKGRWTRTRVAKVSLLICPFWFFAQLTFNLSLKYTTVTSNTILSSASSLFTFLVSLAFLGEKFTWLKLISVLLCMAGTIIVSLGDSQTTLLAASNPLLGDILALVSAALYAVYITLIRKKLPDDDGKSGQPSMAQFLGFLGLFNLFIFLPVALLLNFTKVEPFNMLTWDQFGLIVGKGLLDNVLSDYLWAKAVLLTTTTVATAGLTIQVPLAAVVDSIMGNAPHLMDYLGALAVMLGFAGINIPFDAFSRSKDTGVELENENLNSCTDQDGVSAVSKAEANISKHAAATSV</sequence>
<evidence type="ECO:0000256" key="6">
    <source>
        <dbReference type="SAM" id="Phobius"/>
    </source>
</evidence>
<comment type="subcellular location">
    <subcellularLocation>
        <location evidence="1">Membrane</location>
        <topology evidence="1">Multi-pass membrane protein</topology>
    </subcellularLocation>
</comment>